<comment type="caution">
    <text evidence="1">The sequence shown here is derived from an EMBL/GenBank/DDBJ whole genome shotgun (WGS) entry which is preliminary data.</text>
</comment>
<dbReference type="Proteomes" id="UP001310594">
    <property type="component" value="Unassembled WGS sequence"/>
</dbReference>
<protein>
    <submittedName>
        <fullName evidence="1">Uncharacterized protein</fullName>
    </submittedName>
</protein>
<gene>
    <name evidence="1" type="ORF">LTR97_004132</name>
</gene>
<proteinExistence type="predicted"/>
<dbReference type="EMBL" id="JAVRQU010000005">
    <property type="protein sequence ID" value="KAK5703183.1"/>
    <property type="molecule type" value="Genomic_DNA"/>
</dbReference>
<dbReference type="AlphaFoldDB" id="A0AAN7WDG0"/>
<reference evidence="1" key="1">
    <citation type="submission" date="2023-08" db="EMBL/GenBank/DDBJ databases">
        <title>Black Yeasts Isolated from many extreme environments.</title>
        <authorList>
            <person name="Coleine C."/>
            <person name="Stajich J.E."/>
            <person name="Selbmann L."/>
        </authorList>
    </citation>
    <scope>NUCLEOTIDE SEQUENCE</scope>
    <source>
        <strain evidence="1">CCFEE 5810</strain>
    </source>
</reference>
<sequence length="467" mass="51926">MRLEGRKAQTSRGIELALTVDPTSRNGPGSMVWQDGKVHSSGAGGVEPGITHKENNELVVLNSAGTLNVHKPQSQEDCLAMMVMETLAREQAEDTWYRHVPQMLYRDPLVAVCFKPTCLASRYRNQASRFRATEAIYTVMGEALRAIQLALGSSPHTGGTGYFSCFLAISGLSCFESLMGDRGFGAPDHMDGMLAVLAACGVIPRATTSCMRGEISPLEKLGGGIVSCLEASMSGKAESILDLKSTANALCCRIPRLIWAVRRHFTQEDRLGWGLAHARHLVKELLRYTAESSENAVLHDVHIVRVVHSTDSLVSRYAMFYHDYWRFEALVRYWTARLTIIRVSLRLQSVSTTKNNLDIDARQILCKQATYLVRQLLMSHGYARKISTPSRRRLWAHALGTVWGALADFAFAAEEKTAFLRSWVLQEVNLTLTPSIRFSRYDLDHAAELMVGGPLGGSYARLYTRKK</sequence>
<organism evidence="1 2">
    <name type="scientific">Elasticomyces elasticus</name>
    <dbReference type="NCBI Taxonomy" id="574655"/>
    <lineage>
        <taxon>Eukaryota</taxon>
        <taxon>Fungi</taxon>
        <taxon>Dikarya</taxon>
        <taxon>Ascomycota</taxon>
        <taxon>Pezizomycotina</taxon>
        <taxon>Dothideomycetes</taxon>
        <taxon>Dothideomycetidae</taxon>
        <taxon>Mycosphaerellales</taxon>
        <taxon>Teratosphaeriaceae</taxon>
        <taxon>Elasticomyces</taxon>
    </lineage>
</organism>
<accession>A0AAN7WDG0</accession>
<name>A0AAN7WDG0_9PEZI</name>
<evidence type="ECO:0000313" key="1">
    <source>
        <dbReference type="EMBL" id="KAK5703183.1"/>
    </source>
</evidence>
<evidence type="ECO:0000313" key="2">
    <source>
        <dbReference type="Proteomes" id="UP001310594"/>
    </source>
</evidence>